<dbReference type="InParanoid" id="B4D3G1"/>
<feature type="compositionally biased region" description="Acidic residues" evidence="1">
    <location>
        <begin position="39"/>
        <end position="49"/>
    </location>
</feature>
<dbReference type="Proteomes" id="UP000005824">
    <property type="component" value="Unassembled WGS sequence"/>
</dbReference>
<accession>B4D3G1</accession>
<keyword evidence="3" id="KW-1185">Reference proteome</keyword>
<dbReference type="AlphaFoldDB" id="B4D3G1"/>
<feature type="compositionally biased region" description="Basic and acidic residues" evidence="1">
    <location>
        <begin position="50"/>
        <end position="63"/>
    </location>
</feature>
<comment type="caution">
    <text evidence="2">The sequence shown here is derived from an EMBL/GenBank/DDBJ whole genome shotgun (WGS) entry which is preliminary data.</text>
</comment>
<name>B4D3G1_9BACT</name>
<evidence type="ECO:0000313" key="2">
    <source>
        <dbReference type="EMBL" id="EDY19272.1"/>
    </source>
</evidence>
<proteinExistence type="predicted"/>
<gene>
    <name evidence="2" type="ORF">CfE428DRAFT_3449</name>
</gene>
<sequence length="63" mass="7170">MIMANCAIDHVLGFHACGQSQEQRNDGNGDDRVELEFRDEQDESDDRDGCDEQQRARGEDREG</sequence>
<feature type="region of interest" description="Disordered" evidence="1">
    <location>
        <begin position="19"/>
        <end position="63"/>
    </location>
</feature>
<evidence type="ECO:0000313" key="3">
    <source>
        <dbReference type="Proteomes" id="UP000005824"/>
    </source>
</evidence>
<organism evidence="2 3">
    <name type="scientific">Chthoniobacter flavus Ellin428</name>
    <dbReference type="NCBI Taxonomy" id="497964"/>
    <lineage>
        <taxon>Bacteria</taxon>
        <taxon>Pseudomonadati</taxon>
        <taxon>Verrucomicrobiota</taxon>
        <taxon>Spartobacteria</taxon>
        <taxon>Chthoniobacterales</taxon>
        <taxon>Chthoniobacteraceae</taxon>
        <taxon>Chthoniobacter</taxon>
    </lineage>
</organism>
<reference evidence="2 3" key="1">
    <citation type="journal article" date="2011" name="J. Bacteriol.">
        <title>Genome sequence of Chthoniobacter flavus Ellin428, an aerobic heterotrophic soil bacterium.</title>
        <authorList>
            <person name="Kant R."/>
            <person name="van Passel M.W."/>
            <person name="Palva A."/>
            <person name="Lucas S."/>
            <person name="Lapidus A."/>
            <person name="Glavina Del Rio T."/>
            <person name="Dalin E."/>
            <person name="Tice H."/>
            <person name="Bruce D."/>
            <person name="Goodwin L."/>
            <person name="Pitluck S."/>
            <person name="Larimer F.W."/>
            <person name="Land M.L."/>
            <person name="Hauser L."/>
            <person name="Sangwan P."/>
            <person name="de Vos W.M."/>
            <person name="Janssen P.H."/>
            <person name="Smidt H."/>
        </authorList>
    </citation>
    <scope>NUCLEOTIDE SEQUENCE [LARGE SCALE GENOMIC DNA]</scope>
    <source>
        <strain evidence="2 3">Ellin428</strain>
    </source>
</reference>
<protein>
    <submittedName>
        <fullName evidence="2">Uncharacterized protein</fullName>
    </submittedName>
</protein>
<evidence type="ECO:0000256" key="1">
    <source>
        <dbReference type="SAM" id="MobiDB-lite"/>
    </source>
</evidence>
<dbReference type="EMBL" id="ABVL01000009">
    <property type="protein sequence ID" value="EDY19272.1"/>
    <property type="molecule type" value="Genomic_DNA"/>
</dbReference>
<feature type="compositionally biased region" description="Basic and acidic residues" evidence="1">
    <location>
        <begin position="23"/>
        <end position="38"/>
    </location>
</feature>